<dbReference type="EMBL" id="MCFL01000009">
    <property type="protein sequence ID" value="ORZ38158.1"/>
    <property type="molecule type" value="Genomic_DNA"/>
</dbReference>
<keyword evidence="2" id="KW-1133">Transmembrane helix</keyword>
<evidence type="ECO:0000313" key="4">
    <source>
        <dbReference type="Proteomes" id="UP000193411"/>
    </source>
</evidence>
<feature type="region of interest" description="Disordered" evidence="1">
    <location>
        <begin position="407"/>
        <end position="475"/>
    </location>
</feature>
<feature type="compositionally biased region" description="Basic and acidic residues" evidence="1">
    <location>
        <begin position="429"/>
        <end position="439"/>
    </location>
</feature>
<feature type="compositionally biased region" description="Pro residues" evidence="1">
    <location>
        <begin position="306"/>
        <end position="316"/>
    </location>
</feature>
<keyword evidence="2" id="KW-0472">Membrane</keyword>
<reference evidence="3 4" key="1">
    <citation type="submission" date="2016-07" db="EMBL/GenBank/DDBJ databases">
        <title>Pervasive Adenine N6-methylation of Active Genes in Fungi.</title>
        <authorList>
            <consortium name="DOE Joint Genome Institute"/>
            <person name="Mondo S.J."/>
            <person name="Dannebaum R.O."/>
            <person name="Kuo R.C."/>
            <person name="Labutti K."/>
            <person name="Haridas S."/>
            <person name="Kuo A."/>
            <person name="Salamov A."/>
            <person name="Ahrendt S.R."/>
            <person name="Lipzen A."/>
            <person name="Sullivan W."/>
            <person name="Andreopoulos W.B."/>
            <person name="Clum A."/>
            <person name="Lindquist E."/>
            <person name="Daum C."/>
            <person name="Ramamoorthy G.K."/>
            <person name="Gryganskyi A."/>
            <person name="Culley D."/>
            <person name="Magnuson J.K."/>
            <person name="James T.Y."/>
            <person name="O'Malley M.A."/>
            <person name="Stajich J.E."/>
            <person name="Spatafora J.W."/>
            <person name="Visel A."/>
            <person name="Grigoriev I.V."/>
        </authorList>
    </citation>
    <scope>NUCLEOTIDE SEQUENCE [LARGE SCALE GENOMIC DNA]</scope>
    <source>
        <strain evidence="3 4">PL171</strain>
    </source>
</reference>
<feature type="transmembrane region" description="Helical" evidence="2">
    <location>
        <begin position="110"/>
        <end position="133"/>
    </location>
</feature>
<name>A0A1Y2HU72_9FUNG</name>
<feature type="region of interest" description="Disordered" evidence="1">
    <location>
        <begin position="288"/>
        <end position="360"/>
    </location>
</feature>
<feature type="region of interest" description="Disordered" evidence="1">
    <location>
        <begin position="555"/>
        <end position="574"/>
    </location>
</feature>
<dbReference type="AlphaFoldDB" id="A0A1Y2HU72"/>
<gene>
    <name evidence="3" type="ORF">BCR44DRAFT_44631</name>
</gene>
<feature type="transmembrane region" description="Helical" evidence="2">
    <location>
        <begin position="139"/>
        <end position="164"/>
    </location>
</feature>
<keyword evidence="2" id="KW-0812">Transmembrane</keyword>
<comment type="caution">
    <text evidence="3">The sequence shown here is derived from an EMBL/GenBank/DDBJ whole genome shotgun (WGS) entry which is preliminary data.</text>
</comment>
<organism evidence="3 4">
    <name type="scientific">Catenaria anguillulae PL171</name>
    <dbReference type="NCBI Taxonomy" id="765915"/>
    <lineage>
        <taxon>Eukaryota</taxon>
        <taxon>Fungi</taxon>
        <taxon>Fungi incertae sedis</taxon>
        <taxon>Blastocladiomycota</taxon>
        <taxon>Blastocladiomycetes</taxon>
        <taxon>Blastocladiales</taxon>
        <taxon>Catenariaceae</taxon>
        <taxon>Catenaria</taxon>
    </lineage>
</organism>
<evidence type="ECO:0000256" key="2">
    <source>
        <dbReference type="SAM" id="Phobius"/>
    </source>
</evidence>
<feature type="compositionally biased region" description="Acidic residues" evidence="1">
    <location>
        <begin position="415"/>
        <end position="428"/>
    </location>
</feature>
<sequence>MYSRGQISMPMQSHARNDLSAIPRQQPGIPGYPGYPRPGTRAAYPLEPLGLNSNSLSSFLALFSAIPDQLGHLLSVYMTRCNTLIAYYCHQYPVAAPYLSRFALAAALPLALYALYSGVTLVFSSAVAVFTVLGVQLVAMLFGLMVLLLGLGSIAGVFFVMFLAEYYQVINRTRALGLAVMDAIVGSPEDEDHQSMFRGRSATAGGARSLTLRPPASARHSAMLLHPAADASGASFAGPLHSADAHSTMSARTVPLGSAHHYVPEHHMPSPTQEYYDDDDEMIHHQPATASSSSIINGQYSTEYPVPTPTPSPSRQPRPARKSRTRTPKSASAAIRPTSSISSRSLDPEDLPSDDSDADEPLADFVEQSNADADEWDEQIYGGGGLKMRANKNTKRSSVLSALSVLLSSPVQEEREQEEQEEQEEALERDERQRVRYDEVDTDQTDAMAKLMGRAGAGSSATTSTAKKRSSDWRRSLAEMDRELVEDLRRIGEAEEKQLTHVIVEEEEEHDDHDVAEAEEGELIEVEVEEEIEVEVDDNDNDNEDAGEVSITTAAALALPPTPPLSESKLAVSA</sequence>
<feature type="compositionally biased region" description="Basic residues" evidence="1">
    <location>
        <begin position="318"/>
        <end position="327"/>
    </location>
</feature>
<feature type="compositionally biased region" description="Acidic residues" evidence="1">
    <location>
        <begin position="348"/>
        <end position="360"/>
    </location>
</feature>
<proteinExistence type="predicted"/>
<keyword evidence="4" id="KW-1185">Reference proteome</keyword>
<feature type="compositionally biased region" description="Low complexity" evidence="1">
    <location>
        <begin position="453"/>
        <end position="465"/>
    </location>
</feature>
<evidence type="ECO:0000256" key="1">
    <source>
        <dbReference type="SAM" id="MobiDB-lite"/>
    </source>
</evidence>
<accession>A0A1Y2HU72</accession>
<evidence type="ECO:0000313" key="3">
    <source>
        <dbReference type="EMBL" id="ORZ38158.1"/>
    </source>
</evidence>
<protein>
    <submittedName>
        <fullName evidence="3">Uncharacterized protein</fullName>
    </submittedName>
</protein>
<dbReference type="Proteomes" id="UP000193411">
    <property type="component" value="Unassembled WGS sequence"/>
</dbReference>
<feature type="compositionally biased region" description="Polar residues" evidence="1">
    <location>
        <begin position="288"/>
        <end position="300"/>
    </location>
</feature>